<dbReference type="InterPro" id="IPR038078">
    <property type="entry name" value="PhoU-like_sf"/>
</dbReference>
<evidence type="ECO:0000313" key="3">
    <source>
        <dbReference type="Proteomes" id="UP000652681"/>
    </source>
</evidence>
<comment type="similarity">
    <text evidence="1">Belongs to the UPF0111 family.</text>
</comment>
<comment type="caution">
    <text evidence="2">The sequence shown here is derived from an EMBL/GenBank/DDBJ whole genome shotgun (WGS) entry which is preliminary data.</text>
</comment>
<dbReference type="RefSeq" id="WP_163492266.1">
    <property type="nucleotide sequence ID" value="NZ_JACVEL010000001.1"/>
</dbReference>
<evidence type="ECO:0000313" key="2">
    <source>
        <dbReference type="EMBL" id="MBC9811010.1"/>
    </source>
</evidence>
<dbReference type="PANTHER" id="PTHR37298">
    <property type="entry name" value="UPF0111 PROTEIN YKAA"/>
    <property type="match status" value="1"/>
</dbReference>
<proteinExistence type="inferred from homology"/>
<dbReference type="InterPro" id="IPR052912">
    <property type="entry name" value="UPF0111_domain"/>
</dbReference>
<accession>A0A8J6PHI5</accession>
<dbReference type="EMBL" id="JACVEL010000001">
    <property type="protein sequence ID" value="MBC9811010.1"/>
    <property type="molecule type" value="Genomic_DNA"/>
</dbReference>
<dbReference type="AlphaFoldDB" id="A0A8J6PHI5"/>
<reference evidence="2" key="1">
    <citation type="submission" date="2020-09" db="EMBL/GenBank/DDBJ databases">
        <title>Taishania pollutisoli gen. nov., sp. nov., Isolated from Tetrabromobisphenol A-Contaminated Soil.</title>
        <authorList>
            <person name="Chen Q."/>
        </authorList>
    </citation>
    <scope>NUCLEOTIDE SEQUENCE</scope>
    <source>
        <strain evidence="2">CZZ-1</strain>
    </source>
</reference>
<gene>
    <name evidence="2" type="ORF">H9Y05_00840</name>
</gene>
<evidence type="ECO:0000256" key="1">
    <source>
        <dbReference type="ARBA" id="ARBA00008591"/>
    </source>
</evidence>
<name>A0A8J6PHI5_9FLAO</name>
<dbReference type="PANTHER" id="PTHR37298:SF1">
    <property type="entry name" value="UPF0111 PROTEIN YKAA"/>
    <property type="match status" value="1"/>
</dbReference>
<dbReference type="Pfam" id="PF01865">
    <property type="entry name" value="PhoU_div"/>
    <property type="match status" value="1"/>
</dbReference>
<organism evidence="2 3">
    <name type="scientific">Taishania pollutisoli</name>
    <dbReference type="NCBI Taxonomy" id="2766479"/>
    <lineage>
        <taxon>Bacteria</taxon>
        <taxon>Pseudomonadati</taxon>
        <taxon>Bacteroidota</taxon>
        <taxon>Flavobacteriia</taxon>
        <taxon>Flavobacteriales</taxon>
        <taxon>Crocinitomicaceae</taxon>
        <taxon>Taishania</taxon>
    </lineage>
</organism>
<dbReference type="Gene3D" id="1.20.58.220">
    <property type="entry name" value="Phosphate transport system protein phou homolog 2, domain 2"/>
    <property type="match status" value="1"/>
</dbReference>
<dbReference type="Proteomes" id="UP000652681">
    <property type="component" value="Unassembled WGS sequence"/>
</dbReference>
<keyword evidence="3" id="KW-1185">Reference proteome</keyword>
<sequence>MANTINKILQFLVPKDKKFIPLLQSAATNLVEVSVKLDELSNAPKKEREAFFNKMNELDIESDKIIREINLELSRNFLTPFDREDIHALNIAIGDVVDYLIDSANRMNFYQVEDITKSIKKLTEINVEACKLIQKGIDCLAGSKKLTHIAVVCKKINELEVKADKIHDKAIADIFEKETDAKIIIKYKEVLFSLETATDKSKAVANVLESVMVKYS</sequence>
<protein>
    <submittedName>
        <fullName evidence="2">DUF47 family protein</fullName>
    </submittedName>
</protein>
<dbReference type="InterPro" id="IPR018445">
    <property type="entry name" value="Put_Phosphate_transp_reg"/>
</dbReference>